<organism evidence="1 2">
    <name type="scientific">Pseudovibrio axinellae</name>
    <dbReference type="NCBI Taxonomy" id="989403"/>
    <lineage>
        <taxon>Bacteria</taxon>
        <taxon>Pseudomonadati</taxon>
        <taxon>Pseudomonadota</taxon>
        <taxon>Alphaproteobacteria</taxon>
        <taxon>Hyphomicrobiales</taxon>
        <taxon>Stappiaceae</taxon>
        <taxon>Pseudovibrio</taxon>
    </lineage>
</organism>
<dbReference type="PATRIC" id="fig|989403.3.peg.4037"/>
<reference evidence="1 2" key="1">
    <citation type="journal article" date="2016" name="Front. Microbiol.">
        <title>Comparative Genomic Analysis Reveals a Diverse Repertoire of Genes Involved in Prokaryote-Eukaryote Interactions within the Pseudovibrio Genus.</title>
        <authorList>
            <person name="Romano S."/>
            <person name="Fernandez-Guerra A."/>
            <person name="Reen F.J."/>
            <person name="Glockner F.O."/>
            <person name="Crowley S.P."/>
            <person name="O'Sullivan O."/>
            <person name="Cotter P.D."/>
            <person name="Adams C."/>
            <person name="Dobson A.D."/>
            <person name="O'Gara F."/>
        </authorList>
    </citation>
    <scope>NUCLEOTIDE SEQUENCE [LARGE SCALE GENOMIC DNA]</scope>
    <source>
        <strain evidence="1 2">Ad2</strain>
    </source>
</reference>
<dbReference type="Proteomes" id="UP000076577">
    <property type="component" value="Unassembled WGS sequence"/>
</dbReference>
<dbReference type="OrthoDB" id="8080557at2"/>
<dbReference type="RefSeq" id="WP_063297793.1">
    <property type="nucleotide sequence ID" value="NZ_FOFM01000032.1"/>
</dbReference>
<dbReference type="AlphaFoldDB" id="A0A165VRN7"/>
<sequence>MTSQREKHVRITPRLSETLEQEMLKACRKIAETHGLEVEQGGKRLKSRGDAFEMALRVKVPVAEGQDEDLDKELFELLCSRYGLKKENYDQIFSDGEEHFRITGLDTRRPKYPITAARISDGRSFKFSPEQVRVLLQSTTKVP</sequence>
<dbReference type="EMBL" id="LMCB01000077">
    <property type="protein sequence ID" value="KZL15338.1"/>
    <property type="molecule type" value="Genomic_DNA"/>
</dbReference>
<protein>
    <submittedName>
        <fullName evidence="1">Uncharacterized protein</fullName>
    </submittedName>
</protein>
<evidence type="ECO:0000313" key="1">
    <source>
        <dbReference type="EMBL" id="KZL15338.1"/>
    </source>
</evidence>
<accession>A0A165VRN7</accession>
<evidence type="ECO:0000313" key="2">
    <source>
        <dbReference type="Proteomes" id="UP000076577"/>
    </source>
</evidence>
<gene>
    <name evidence="1" type="ORF">PsAD2_03720</name>
</gene>
<keyword evidence="2" id="KW-1185">Reference proteome</keyword>
<comment type="caution">
    <text evidence="1">The sequence shown here is derived from an EMBL/GenBank/DDBJ whole genome shotgun (WGS) entry which is preliminary data.</text>
</comment>
<name>A0A165VRN7_9HYPH</name>
<proteinExistence type="predicted"/>